<dbReference type="GO" id="GO:0046496">
    <property type="term" value="P:nicotinamide nucleotide metabolic process"/>
    <property type="evidence" value="ECO:0007669"/>
    <property type="project" value="UniProtKB-UniRule"/>
</dbReference>
<evidence type="ECO:0000256" key="17">
    <source>
        <dbReference type="HAMAP-Rule" id="MF_01965"/>
    </source>
</evidence>
<feature type="binding site" evidence="17">
    <location>
        <position position="339"/>
    </location>
    <ligand>
        <name>(6S)-NADPHX</name>
        <dbReference type="ChEBI" id="CHEBI:64076"/>
    </ligand>
</feature>
<keyword evidence="13" id="KW-0511">Multifunctional enzyme</keyword>
<comment type="catalytic activity">
    <reaction evidence="15 17 19">
        <text>(6S)-NADHX + ADP = AMP + phosphate + NADH + H(+)</text>
        <dbReference type="Rhea" id="RHEA:32223"/>
        <dbReference type="ChEBI" id="CHEBI:15378"/>
        <dbReference type="ChEBI" id="CHEBI:43474"/>
        <dbReference type="ChEBI" id="CHEBI:57945"/>
        <dbReference type="ChEBI" id="CHEBI:64074"/>
        <dbReference type="ChEBI" id="CHEBI:456215"/>
        <dbReference type="ChEBI" id="CHEBI:456216"/>
        <dbReference type="EC" id="4.2.1.136"/>
    </reaction>
</comment>
<dbReference type="SUPFAM" id="SSF53613">
    <property type="entry name" value="Ribokinase-like"/>
    <property type="match status" value="1"/>
</dbReference>
<dbReference type="NCBIfam" id="TIGR00197">
    <property type="entry name" value="yjeF_nterm"/>
    <property type="match status" value="1"/>
</dbReference>
<dbReference type="InterPro" id="IPR036652">
    <property type="entry name" value="YjeF_N_dom_sf"/>
</dbReference>
<gene>
    <name evidence="18" type="primary">nnrE</name>
    <name evidence="17" type="synonym">nnrD</name>
    <name evidence="22" type="ORF">FHP06_12285</name>
</gene>
<dbReference type="SUPFAM" id="SSF64153">
    <property type="entry name" value="YjeF N-terminal domain-like"/>
    <property type="match status" value="1"/>
</dbReference>
<dbReference type="HAMAP" id="MF_01966">
    <property type="entry name" value="NADHX_epimerase"/>
    <property type="match status" value="1"/>
</dbReference>
<comment type="function">
    <text evidence="18">Catalyzes the epimerization of the S- and R-forms of NAD(P)HX, a damaged form of NAD(P)H that is a result of enzymatic or heat-dependent hydration. This is a prerequisite for the S-specific NAD(P)H-hydrate dehydratase to allow the repair of both epimers of NAD(P)HX.</text>
</comment>
<evidence type="ECO:0000256" key="7">
    <source>
        <dbReference type="ARBA" id="ARBA00022840"/>
    </source>
</evidence>
<dbReference type="OrthoDB" id="9806925at2"/>
<feature type="binding site" evidence="18">
    <location>
        <begin position="115"/>
        <end position="121"/>
    </location>
    <ligand>
        <name>(6S)-NADPHX</name>
        <dbReference type="ChEBI" id="CHEBI:64076"/>
    </ligand>
</feature>
<comment type="catalytic activity">
    <reaction evidence="16 17 19">
        <text>(6S)-NADPHX + ADP = AMP + phosphate + NADPH + H(+)</text>
        <dbReference type="Rhea" id="RHEA:32235"/>
        <dbReference type="ChEBI" id="CHEBI:15378"/>
        <dbReference type="ChEBI" id="CHEBI:43474"/>
        <dbReference type="ChEBI" id="CHEBI:57783"/>
        <dbReference type="ChEBI" id="CHEBI:64076"/>
        <dbReference type="ChEBI" id="CHEBI:456215"/>
        <dbReference type="ChEBI" id="CHEBI:456216"/>
        <dbReference type="EC" id="4.2.1.136"/>
    </reaction>
</comment>
<evidence type="ECO:0000256" key="8">
    <source>
        <dbReference type="ARBA" id="ARBA00022857"/>
    </source>
</evidence>
<comment type="caution">
    <text evidence="18">Lacks conserved residue(s) required for the propagation of feature annotation.</text>
</comment>
<keyword evidence="10 17" id="KW-0520">NAD</keyword>
<comment type="similarity">
    <text evidence="18">Belongs to the NnrE/AIBP family.</text>
</comment>
<reference evidence="22 23" key="1">
    <citation type="submission" date="2019-06" db="EMBL/GenBank/DDBJ databases">
        <title>Aeromicrobium sp. nov., isolated from a maize field.</title>
        <authorList>
            <person name="Lin S.-Y."/>
            <person name="Tsai C.-F."/>
            <person name="Young C.-C."/>
        </authorList>
    </citation>
    <scope>NUCLEOTIDE SEQUENCE [LARGE SCALE GENOMIC DNA]</scope>
    <source>
        <strain evidence="22 23">CC-CFT486</strain>
    </source>
</reference>
<comment type="similarity">
    <text evidence="4 19">In the C-terminal section; belongs to the NnrD/CARKD family.</text>
</comment>
<comment type="subunit">
    <text evidence="17">Homotetramer.</text>
</comment>
<evidence type="ECO:0000256" key="12">
    <source>
        <dbReference type="ARBA" id="ARBA00023239"/>
    </source>
</evidence>
<dbReference type="PROSITE" id="PS51385">
    <property type="entry name" value="YJEF_N"/>
    <property type="match status" value="1"/>
</dbReference>
<comment type="caution">
    <text evidence="22">The sequence shown here is derived from an EMBL/GenBank/DDBJ whole genome shotgun (WGS) entry which is preliminary data.</text>
</comment>
<dbReference type="PANTHER" id="PTHR12592:SF0">
    <property type="entry name" value="ATP-DEPENDENT (S)-NAD(P)H-HYDRATE DEHYDRATASE"/>
    <property type="match status" value="1"/>
</dbReference>
<comment type="similarity">
    <text evidence="17">Belongs to the NnrD/CARKD family.</text>
</comment>
<dbReference type="Gene3D" id="3.40.1190.20">
    <property type="match status" value="1"/>
</dbReference>
<comment type="similarity">
    <text evidence="3 19">In the N-terminal section; belongs to the NnrE/AIBP family.</text>
</comment>
<keyword evidence="8 17" id="KW-0521">NADP</keyword>
<keyword evidence="7 17" id="KW-0067">ATP-binding</keyword>
<dbReference type="PROSITE" id="PS51383">
    <property type="entry name" value="YJEF_C_3"/>
    <property type="match status" value="1"/>
</dbReference>
<evidence type="ECO:0000256" key="2">
    <source>
        <dbReference type="ARBA" id="ARBA00000909"/>
    </source>
</evidence>
<dbReference type="RefSeq" id="WP_147687066.1">
    <property type="nucleotide sequence ID" value="NZ_VDUX01000005.1"/>
</dbReference>
<feature type="binding site" evidence="17">
    <location>
        <begin position="376"/>
        <end position="380"/>
    </location>
    <ligand>
        <name>AMP</name>
        <dbReference type="ChEBI" id="CHEBI:456215"/>
    </ligand>
</feature>
<keyword evidence="6 17" id="KW-0547">Nucleotide-binding</keyword>
<keyword evidence="5 18" id="KW-0479">Metal-binding</keyword>
<dbReference type="Pfam" id="PF01256">
    <property type="entry name" value="Carb_kinase"/>
    <property type="match status" value="1"/>
</dbReference>
<feature type="domain" description="YjeF N-terminal" evidence="21">
    <location>
        <begin position="10"/>
        <end position="201"/>
    </location>
</feature>
<evidence type="ECO:0000256" key="13">
    <source>
        <dbReference type="ARBA" id="ARBA00023268"/>
    </source>
</evidence>
<comment type="cofactor">
    <cofactor evidence="18 19">
        <name>K(+)</name>
        <dbReference type="ChEBI" id="CHEBI:29103"/>
    </cofactor>
    <text evidence="18 19">Binds 1 potassium ion per subunit.</text>
</comment>
<dbReference type="EC" id="4.2.1.136" evidence="19"/>
<organism evidence="22 23">
    <name type="scientific">Aeromicrobium terrae</name>
    <dbReference type="NCBI Taxonomy" id="2498846"/>
    <lineage>
        <taxon>Bacteria</taxon>
        <taxon>Bacillati</taxon>
        <taxon>Actinomycetota</taxon>
        <taxon>Actinomycetes</taxon>
        <taxon>Propionibacteriales</taxon>
        <taxon>Nocardioidaceae</taxon>
        <taxon>Aeromicrobium</taxon>
    </lineage>
</organism>
<dbReference type="GO" id="GO:0046872">
    <property type="term" value="F:metal ion binding"/>
    <property type="evidence" value="ECO:0007669"/>
    <property type="project" value="UniProtKB-UniRule"/>
</dbReference>
<feature type="binding site" evidence="18">
    <location>
        <position position="144"/>
    </location>
    <ligand>
        <name>(6S)-NADPHX</name>
        <dbReference type="ChEBI" id="CHEBI:64076"/>
    </ligand>
</feature>
<comment type="function">
    <text evidence="17">Catalyzes the dehydration of the S-form of NAD(P)HX at the expense of ADP, which is converted to AMP. Together with NAD(P)HX epimerase, which catalyzes the epimerization of the S- and R-forms, the enzyme allows the repair of both epimers of NAD(P)HX, a damaged form of NAD(P)H that is a result of enzymatic or heat-dependent hydration.</text>
</comment>
<evidence type="ECO:0000256" key="6">
    <source>
        <dbReference type="ARBA" id="ARBA00022741"/>
    </source>
</evidence>
<feature type="binding site" evidence="17">
    <location>
        <position position="297"/>
    </location>
    <ligand>
        <name>(6S)-NADPHX</name>
        <dbReference type="ChEBI" id="CHEBI:64076"/>
    </ligand>
</feature>
<comment type="catalytic activity">
    <reaction evidence="2 18 19">
        <text>(6R)-NADPHX = (6S)-NADPHX</text>
        <dbReference type="Rhea" id="RHEA:32227"/>
        <dbReference type="ChEBI" id="CHEBI:64076"/>
        <dbReference type="ChEBI" id="CHEBI:64077"/>
        <dbReference type="EC" id="5.1.99.6"/>
    </reaction>
</comment>
<evidence type="ECO:0000256" key="9">
    <source>
        <dbReference type="ARBA" id="ARBA00022958"/>
    </source>
</evidence>
<feature type="binding site" evidence="18">
    <location>
        <begin position="55"/>
        <end position="59"/>
    </location>
    <ligand>
        <name>(6S)-NADPHX</name>
        <dbReference type="ChEBI" id="CHEBI:64076"/>
    </ligand>
</feature>
<comment type="cofactor">
    <cofactor evidence="17">
        <name>Mg(2+)</name>
        <dbReference type="ChEBI" id="CHEBI:18420"/>
    </cofactor>
</comment>
<feature type="binding site" evidence="18">
    <location>
        <position position="56"/>
    </location>
    <ligand>
        <name>K(+)</name>
        <dbReference type="ChEBI" id="CHEBI:29103"/>
    </ligand>
</feature>
<name>A0A5C8NF66_9ACTN</name>
<comment type="function">
    <text evidence="14 19">Bifunctional enzyme that catalyzes the epimerization of the S- and R-forms of NAD(P)HX and the dehydration of the S-form of NAD(P)HX at the expense of ADP, which is converted to AMP. This allows the repair of both epimers of NAD(P)HX, a damaged form of NAD(P)H that is a result of enzymatic or heat-dependent hydration.</text>
</comment>
<evidence type="ECO:0000256" key="3">
    <source>
        <dbReference type="ARBA" id="ARBA00006001"/>
    </source>
</evidence>
<accession>A0A5C8NF66</accession>
<evidence type="ECO:0000256" key="19">
    <source>
        <dbReference type="PIRNR" id="PIRNR017184"/>
    </source>
</evidence>
<evidence type="ECO:0000313" key="23">
    <source>
        <dbReference type="Proteomes" id="UP000321571"/>
    </source>
</evidence>
<feature type="binding site" evidence="18">
    <location>
        <position position="147"/>
    </location>
    <ligand>
        <name>K(+)</name>
        <dbReference type="ChEBI" id="CHEBI:29103"/>
    </ligand>
</feature>
<dbReference type="EMBL" id="VDUX01000005">
    <property type="protein sequence ID" value="TXL58092.1"/>
    <property type="molecule type" value="Genomic_DNA"/>
</dbReference>
<protein>
    <recommendedName>
        <fullName evidence="19">Bifunctional NAD(P)H-hydrate repair enzyme</fullName>
    </recommendedName>
    <alternativeName>
        <fullName evidence="19">Nicotinamide nucleotide repair protein</fullName>
    </alternativeName>
    <domain>
        <recommendedName>
            <fullName evidence="19">ADP-dependent (S)-NAD(P)H-hydrate dehydratase</fullName>
            <ecNumber evidence="19">4.2.1.136</ecNumber>
        </recommendedName>
        <alternativeName>
            <fullName evidence="19">ADP-dependent NAD(P)HX dehydratase</fullName>
        </alternativeName>
    </domain>
    <domain>
        <recommendedName>
            <fullName evidence="19">NAD(P)H-hydrate epimerase</fullName>
            <ecNumber evidence="19">5.1.99.6</ecNumber>
        </recommendedName>
    </domain>
</protein>
<feature type="binding site" evidence="17">
    <location>
        <position position="405"/>
    </location>
    <ligand>
        <name>AMP</name>
        <dbReference type="ChEBI" id="CHEBI:456215"/>
    </ligand>
</feature>
<evidence type="ECO:0000256" key="15">
    <source>
        <dbReference type="ARBA" id="ARBA00048238"/>
    </source>
</evidence>
<feature type="domain" description="YjeF C-terminal" evidence="20">
    <location>
        <begin position="212"/>
        <end position="462"/>
    </location>
</feature>
<evidence type="ECO:0000256" key="10">
    <source>
        <dbReference type="ARBA" id="ARBA00023027"/>
    </source>
</evidence>
<dbReference type="GO" id="GO:0052856">
    <property type="term" value="F:NAD(P)HX epimerase activity"/>
    <property type="evidence" value="ECO:0007669"/>
    <property type="project" value="UniProtKB-UniRule"/>
</dbReference>
<evidence type="ECO:0000256" key="14">
    <source>
        <dbReference type="ARBA" id="ARBA00025153"/>
    </source>
</evidence>
<evidence type="ECO:0000313" key="22">
    <source>
        <dbReference type="EMBL" id="TXL58092.1"/>
    </source>
</evidence>
<dbReference type="InterPro" id="IPR029056">
    <property type="entry name" value="Ribokinase-like"/>
</dbReference>
<keyword evidence="9 18" id="KW-0630">Potassium</keyword>
<evidence type="ECO:0000256" key="4">
    <source>
        <dbReference type="ARBA" id="ARBA00009524"/>
    </source>
</evidence>
<feature type="binding site" evidence="17">
    <location>
        <position position="406"/>
    </location>
    <ligand>
        <name>(6S)-NADPHX</name>
        <dbReference type="ChEBI" id="CHEBI:64076"/>
    </ligand>
</feature>
<dbReference type="CDD" id="cd01171">
    <property type="entry name" value="YXKO-related"/>
    <property type="match status" value="1"/>
</dbReference>
<evidence type="ECO:0000256" key="18">
    <source>
        <dbReference type="HAMAP-Rule" id="MF_01966"/>
    </source>
</evidence>
<evidence type="ECO:0000259" key="21">
    <source>
        <dbReference type="PROSITE" id="PS51385"/>
    </source>
</evidence>
<dbReference type="Proteomes" id="UP000321571">
    <property type="component" value="Unassembled WGS sequence"/>
</dbReference>
<feature type="binding site" evidence="17">
    <location>
        <position position="247"/>
    </location>
    <ligand>
        <name>(6S)-NADPHX</name>
        <dbReference type="ChEBI" id="CHEBI:64076"/>
    </ligand>
</feature>
<dbReference type="InterPro" id="IPR000631">
    <property type="entry name" value="CARKD"/>
</dbReference>
<sequence>MLTAHSVADIRAAEETLAATLPDGVLMQRAARGLAEALADVPTGDLVIALIGPGNNGGDALFAATHLLDRGVRVDLCLFDEQKVHAEGLAAATAAGAQVVAAPTQQRWCLDAVLGIGARPGLEGKAADWAAWIAEQRPFTVAVDVPSGVDVDGATTPGTHVRADATVTFGTHKAALLADPSAPAAGDVHLVDIGLGPHLGEPLLEAIEPSDGHLLAPALEWLDDPRAHKYKRGVVGVMAGSEQYAGAAHLCVAGAQAGTAGMVRFVGSDALSARVVDRAPEVVAGRGRVQAWVVGPGGGDDAGEQLASALEDDLPVVVDASALEHLPTTFLVPALLTPHAGELAAMLGVDRDDVESDPLGHATQAAFRWGATVLLKGRRTLVVTQSRVTRVNLTGSSWLGTAGAGDVLAGFAGSLMASGLHPHDAGSLAAFLHGAAADVANPDGPLTATDVAAALPVATAEFLGGRL</sequence>
<proteinExistence type="inferred from homology"/>
<keyword evidence="12 17" id="KW-0456">Lyase</keyword>
<comment type="catalytic activity">
    <reaction evidence="1 18 19">
        <text>(6R)-NADHX = (6S)-NADHX</text>
        <dbReference type="Rhea" id="RHEA:32215"/>
        <dbReference type="ChEBI" id="CHEBI:64074"/>
        <dbReference type="ChEBI" id="CHEBI:64075"/>
        <dbReference type="EC" id="5.1.99.6"/>
    </reaction>
</comment>
<evidence type="ECO:0000256" key="16">
    <source>
        <dbReference type="ARBA" id="ARBA00049209"/>
    </source>
</evidence>
<dbReference type="GO" id="GO:0110051">
    <property type="term" value="P:metabolite repair"/>
    <property type="evidence" value="ECO:0007669"/>
    <property type="project" value="TreeGrafter"/>
</dbReference>
<keyword evidence="23" id="KW-1185">Reference proteome</keyword>
<keyword evidence="11 18" id="KW-0413">Isomerase</keyword>
<dbReference type="GO" id="GO:0052855">
    <property type="term" value="F:ADP-dependent NAD(P)H-hydrate dehydratase activity"/>
    <property type="evidence" value="ECO:0007669"/>
    <property type="project" value="UniProtKB-UniRule"/>
</dbReference>
<dbReference type="PANTHER" id="PTHR12592">
    <property type="entry name" value="ATP-DEPENDENT (S)-NAD(P)H-HYDRATE DEHYDRATASE FAMILY MEMBER"/>
    <property type="match status" value="1"/>
</dbReference>
<dbReference type="InterPro" id="IPR030677">
    <property type="entry name" value="Nnr"/>
</dbReference>
<evidence type="ECO:0000259" key="20">
    <source>
        <dbReference type="PROSITE" id="PS51383"/>
    </source>
</evidence>
<evidence type="ECO:0000256" key="11">
    <source>
        <dbReference type="ARBA" id="ARBA00023235"/>
    </source>
</evidence>
<dbReference type="PIRSF" id="PIRSF017184">
    <property type="entry name" value="Nnr"/>
    <property type="match status" value="1"/>
</dbReference>
<feature type="binding site" evidence="18">
    <location>
        <position position="111"/>
    </location>
    <ligand>
        <name>K(+)</name>
        <dbReference type="ChEBI" id="CHEBI:29103"/>
    </ligand>
</feature>
<evidence type="ECO:0000256" key="5">
    <source>
        <dbReference type="ARBA" id="ARBA00022723"/>
    </source>
</evidence>
<dbReference type="EC" id="5.1.99.6" evidence="19"/>
<dbReference type="Gene3D" id="3.40.50.10260">
    <property type="entry name" value="YjeF N-terminal domain"/>
    <property type="match status" value="1"/>
</dbReference>
<dbReference type="Pfam" id="PF03853">
    <property type="entry name" value="YjeF_N"/>
    <property type="match status" value="1"/>
</dbReference>
<dbReference type="HAMAP" id="MF_01965">
    <property type="entry name" value="NADHX_dehydratase"/>
    <property type="match status" value="1"/>
</dbReference>
<dbReference type="GO" id="GO:0005524">
    <property type="term" value="F:ATP binding"/>
    <property type="evidence" value="ECO:0007669"/>
    <property type="project" value="UniProtKB-UniRule"/>
</dbReference>
<evidence type="ECO:0000256" key="1">
    <source>
        <dbReference type="ARBA" id="ARBA00000013"/>
    </source>
</evidence>
<dbReference type="InterPro" id="IPR004443">
    <property type="entry name" value="YjeF_N_dom"/>
</dbReference>
<dbReference type="AlphaFoldDB" id="A0A5C8NF66"/>